<evidence type="ECO:0008006" key="6">
    <source>
        <dbReference type="Google" id="ProtNLM"/>
    </source>
</evidence>
<sequence length="329" mass="38890">MNKKNNNTSSENEKRKKIESNKRPNSISANISRAIKPYIKMDKPVIKVPQEKSIFYLNGINKSALQSAREKYLKRIETTANRYRATVKPFKFGTSLENNYSQIVKATSVFQNLAEKTFGKHSENMKVAKLLMRHGWATSEFFYNDILKNNYNKSEDEILEYIEIFYTENNYQRFYRVFNLVIEGFEDQNLNEGYRLLLIKIRKMIRQNFDNYDLFMNTLFSIAEYVCCYKFGILSTNGYIEKNNIKAARKKYADENGSLTEIDLMSMFGVLTRWWDKTNFKKGLEKTAFGRNSIEHGRYDPRRYKKTDFIKLIVFIFNVLMAPDPDKHN</sequence>
<proteinExistence type="predicted"/>
<reference evidence="2" key="1">
    <citation type="submission" date="2023-06" db="EMBL/GenBank/DDBJ databases">
        <authorList>
            <person name="Tohno M."/>
            <person name="Tanizawa Y."/>
        </authorList>
    </citation>
    <scope>NUCLEOTIDE SEQUENCE</scope>
    <source>
        <strain evidence="3">BF125</strain>
        <strain evidence="2">BF186</strain>
    </source>
</reference>
<accession>A0ABD0C454</accession>
<dbReference type="RefSeq" id="WP_338188987.1">
    <property type="nucleotide sequence ID" value="NZ_BTFQ01000042.1"/>
</dbReference>
<feature type="region of interest" description="Disordered" evidence="1">
    <location>
        <begin position="1"/>
        <end position="29"/>
    </location>
</feature>
<dbReference type="EMBL" id="BTFQ01000042">
    <property type="protein sequence ID" value="GMM14058.1"/>
    <property type="molecule type" value="Genomic_DNA"/>
</dbReference>
<keyword evidence="4" id="KW-1185">Reference proteome</keyword>
<dbReference type="Proteomes" id="UP001346800">
    <property type="component" value="Unassembled WGS sequence"/>
</dbReference>
<dbReference type="Proteomes" id="UP001332503">
    <property type="component" value="Unassembled WGS sequence"/>
</dbReference>
<evidence type="ECO:0000313" key="2">
    <source>
        <dbReference type="EMBL" id="GMM14058.1"/>
    </source>
</evidence>
<comment type="caution">
    <text evidence="2">The sequence shown here is derived from an EMBL/GenBank/DDBJ whole genome shotgun (WGS) entry which is preliminary data.</text>
</comment>
<dbReference type="EMBL" id="BTFR01000033">
    <property type="protein sequence ID" value="GMM16844.1"/>
    <property type="molecule type" value="Genomic_DNA"/>
</dbReference>
<name>A0ABD0C454_LACAM</name>
<feature type="compositionally biased region" description="Basic and acidic residues" evidence="1">
    <location>
        <begin position="11"/>
        <end position="22"/>
    </location>
</feature>
<reference evidence="4 5" key="2">
    <citation type="journal article" date="2024" name="Int. J. Syst. Evol. Microbiol.">
        <title>Proposal of Lactobacillus amylovorus subsp. animalis subsp. nov. and an emended description of Lactobacillus amylovorus.</title>
        <authorList>
            <person name="Yamane K."/>
            <person name="Tanizawa Y."/>
            <person name="Kobayashi H."/>
            <person name="Kamizono T."/>
            <person name="Kojima Y."/>
            <person name="Takagi H."/>
            <person name="Tohno M."/>
        </authorList>
    </citation>
    <scope>NUCLEOTIDE SEQUENCE [LARGE SCALE GENOMIC DNA]</scope>
    <source>
        <strain evidence="3 4">BF125</strain>
        <strain evidence="2 5">BF186</strain>
    </source>
</reference>
<gene>
    <name evidence="3" type="ORF">LABF125_19780</name>
    <name evidence="2" type="ORF">LABF186_11730</name>
</gene>
<evidence type="ECO:0000313" key="5">
    <source>
        <dbReference type="Proteomes" id="UP001346800"/>
    </source>
</evidence>
<evidence type="ECO:0000313" key="3">
    <source>
        <dbReference type="EMBL" id="GMM16844.1"/>
    </source>
</evidence>
<dbReference type="AlphaFoldDB" id="A0ABD0C454"/>
<organism evidence="2 5">
    <name type="scientific">Lactobacillus amylovorus subsp. animalium</name>
    <dbReference type="NCBI Taxonomy" id="3378536"/>
    <lineage>
        <taxon>Bacteria</taxon>
        <taxon>Bacillati</taxon>
        <taxon>Bacillota</taxon>
        <taxon>Bacilli</taxon>
        <taxon>Lactobacillales</taxon>
        <taxon>Lactobacillaceae</taxon>
        <taxon>Lactobacillus</taxon>
    </lineage>
</organism>
<protein>
    <recommendedName>
        <fullName evidence="6">DUF4145 domain-containing protein</fullName>
    </recommendedName>
</protein>
<evidence type="ECO:0000256" key="1">
    <source>
        <dbReference type="SAM" id="MobiDB-lite"/>
    </source>
</evidence>
<evidence type="ECO:0000313" key="4">
    <source>
        <dbReference type="Proteomes" id="UP001332503"/>
    </source>
</evidence>
<feature type="compositionally biased region" description="Low complexity" evidence="1">
    <location>
        <begin position="1"/>
        <end position="10"/>
    </location>
</feature>